<protein>
    <submittedName>
        <fullName evidence="5">Uncharacterized protein</fullName>
    </submittedName>
</protein>
<feature type="transmembrane region" description="Helical" evidence="4">
    <location>
        <begin position="280"/>
        <end position="298"/>
    </location>
</feature>
<feature type="transmembrane region" description="Helical" evidence="4">
    <location>
        <begin position="26"/>
        <end position="46"/>
    </location>
</feature>
<name>A0A815UAG7_9BILA</name>
<dbReference type="InterPro" id="IPR036259">
    <property type="entry name" value="MFS_trans_sf"/>
</dbReference>
<evidence type="ECO:0000256" key="2">
    <source>
        <dbReference type="ARBA" id="ARBA00022989"/>
    </source>
</evidence>
<evidence type="ECO:0000256" key="4">
    <source>
        <dbReference type="SAM" id="Phobius"/>
    </source>
</evidence>
<proteinExistence type="predicted"/>
<keyword evidence="2 4" id="KW-1133">Transmembrane helix</keyword>
<dbReference type="Proteomes" id="UP000681722">
    <property type="component" value="Unassembled WGS sequence"/>
</dbReference>
<dbReference type="Proteomes" id="UP000663829">
    <property type="component" value="Unassembled WGS sequence"/>
</dbReference>
<dbReference type="Gene3D" id="1.20.1250.20">
    <property type="entry name" value="MFS general substrate transporter like domains"/>
    <property type="match status" value="2"/>
</dbReference>
<gene>
    <name evidence="5" type="ORF">GPM918_LOCUS37208</name>
    <name evidence="6" type="ORF">SRO942_LOCUS37967</name>
</gene>
<evidence type="ECO:0000313" key="6">
    <source>
        <dbReference type="EMBL" id="CAF4373582.1"/>
    </source>
</evidence>
<sequence length="445" mass="49386">MGLSTGLIGPTLLKMGSQTNSNIQQLAYLFSARSVGFFIGTLVGGALIDRFIHYGNTLLAMCVFVMTITTVIVPFVFRFYILIPIQLAVALAMGMIDNFAQILTLRHYTKGVGPYIQALHCAFGVGCFISPLIVAPFLADVLPKNSTIFDNTNNTKVGYSIKNDDDNKQWHYSYYIIGCLFIPDLIWILFYAIRDEWCKSIENDSKKPNKKQELPLLSDHNKMTSDSDKKQNRIHFAFVLGVSIFLCLYVGCEGSFGSYLHTYAHLHLNIPKDIAAYLNSAFWGSFALGRFFGIFISLKIKPIHMIFIDLFGCLLSLVLILIFHRSVTILWVASIIYGLFVGSIYASAINWTEHRIKMTGKILSALAVGGSSGDAIIPLSVGFAISSRRIGPLGFIIIPVIVTVLATALIFILILCIPEPEQSKPENVDVCTTKDETDTHLKELL</sequence>
<evidence type="ECO:0000256" key="1">
    <source>
        <dbReference type="ARBA" id="ARBA00022692"/>
    </source>
</evidence>
<keyword evidence="3 4" id="KW-0472">Membrane</keyword>
<evidence type="ECO:0000313" key="5">
    <source>
        <dbReference type="EMBL" id="CAF1513240.1"/>
    </source>
</evidence>
<dbReference type="EMBL" id="CAJOBC010088844">
    <property type="protein sequence ID" value="CAF4373582.1"/>
    <property type="molecule type" value="Genomic_DNA"/>
</dbReference>
<feature type="transmembrane region" description="Helical" evidence="4">
    <location>
        <begin position="83"/>
        <end position="103"/>
    </location>
</feature>
<dbReference type="PANTHER" id="PTHR23121">
    <property type="entry name" value="SODIUM-DEPENDENT GLUCOSE TRANSPORTER 1"/>
    <property type="match status" value="1"/>
</dbReference>
<feature type="transmembrane region" description="Helical" evidence="4">
    <location>
        <begin position="393"/>
        <end position="417"/>
    </location>
</feature>
<evidence type="ECO:0000256" key="3">
    <source>
        <dbReference type="ARBA" id="ARBA00023136"/>
    </source>
</evidence>
<dbReference type="OrthoDB" id="413079at2759"/>
<feature type="transmembrane region" description="Helical" evidence="4">
    <location>
        <begin position="305"/>
        <end position="323"/>
    </location>
</feature>
<dbReference type="AlphaFoldDB" id="A0A815UAG7"/>
<dbReference type="PANTHER" id="PTHR23121:SF9">
    <property type="entry name" value="SODIUM-DEPENDENT GLUCOSE TRANSPORTER 1"/>
    <property type="match status" value="1"/>
</dbReference>
<dbReference type="SUPFAM" id="SSF103473">
    <property type="entry name" value="MFS general substrate transporter"/>
    <property type="match status" value="1"/>
</dbReference>
<feature type="transmembrane region" description="Helical" evidence="4">
    <location>
        <begin position="236"/>
        <end position="260"/>
    </location>
</feature>
<feature type="transmembrane region" description="Helical" evidence="4">
    <location>
        <begin position="115"/>
        <end position="139"/>
    </location>
</feature>
<feature type="transmembrane region" description="Helical" evidence="4">
    <location>
        <begin position="172"/>
        <end position="193"/>
    </location>
</feature>
<feature type="transmembrane region" description="Helical" evidence="4">
    <location>
        <begin position="329"/>
        <end position="351"/>
    </location>
</feature>
<feature type="transmembrane region" description="Helical" evidence="4">
    <location>
        <begin position="363"/>
        <end position="387"/>
    </location>
</feature>
<keyword evidence="7" id="KW-1185">Reference proteome</keyword>
<feature type="transmembrane region" description="Helical" evidence="4">
    <location>
        <begin position="58"/>
        <end position="77"/>
    </location>
</feature>
<dbReference type="InterPro" id="IPR011701">
    <property type="entry name" value="MFS"/>
</dbReference>
<dbReference type="EMBL" id="CAJNOQ010023305">
    <property type="protein sequence ID" value="CAF1513240.1"/>
    <property type="molecule type" value="Genomic_DNA"/>
</dbReference>
<accession>A0A815UAG7</accession>
<dbReference type="GO" id="GO:0022857">
    <property type="term" value="F:transmembrane transporter activity"/>
    <property type="evidence" value="ECO:0007669"/>
    <property type="project" value="InterPro"/>
</dbReference>
<organism evidence="5 7">
    <name type="scientific">Didymodactylos carnosus</name>
    <dbReference type="NCBI Taxonomy" id="1234261"/>
    <lineage>
        <taxon>Eukaryota</taxon>
        <taxon>Metazoa</taxon>
        <taxon>Spiralia</taxon>
        <taxon>Gnathifera</taxon>
        <taxon>Rotifera</taxon>
        <taxon>Eurotatoria</taxon>
        <taxon>Bdelloidea</taxon>
        <taxon>Philodinida</taxon>
        <taxon>Philodinidae</taxon>
        <taxon>Didymodactylos</taxon>
    </lineage>
</organism>
<comment type="caution">
    <text evidence="5">The sequence shown here is derived from an EMBL/GenBank/DDBJ whole genome shotgun (WGS) entry which is preliminary data.</text>
</comment>
<dbReference type="Pfam" id="PF07690">
    <property type="entry name" value="MFS_1"/>
    <property type="match status" value="1"/>
</dbReference>
<evidence type="ECO:0000313" key="7">
    <source>
        <dbReference type="Proteomes" id="UP000663829"/>
    </source>
</evidence>
<keyword evidence="1 4" id="KW-0812">Transmembrane</keyword>
<reference evidence="5" key="1">
    <citation type="submission" date="2021-02" db="EMBL/GenBank/DDBJ databases">
        <authorList>
            <person name="Nowell W R."/>
        </authorList>
    </citation>
    <scope>NUCLEOTIDE SEQUENCE</scope>
</reference>